<organism evidence="1 2">
    <name type="scientific">Camelina sativa</name>
    <name type="common">False flax</name>
    <name type="synonym">Myagrum sativum</name>
    <dbReference type="NCBI Taxonomy" id="90675"/>
    <lineage>
        <taxon>Eukaryota</taxon>
        <taxon>Viridiplantae</taxon>
        <taxon>Streptophyta</taxon>
        <taxon>Embryophyta</taxon>
        <taxon>Tracheophyta</taxon>
        <taxon>Spermatophyta</taxon>
        <taxon>Magnoliopsida</taxon>
        <taxon>eudicotyledons</taxon>
        <taxon>Gunneridae</taxon>
        <taxon>Pentapetalae</taxon>
        <taxon>rosids</taxon>
        <taxon>malvids</taxon>
        <taxon>Brassicales</taxon>
        <taxon>Brassicaceae</taxon>
        <taxon>Camelineae</taxon>
        <taxon>Camelina</taxon>
    </lineage>
</organism>
<dbReference type="GeneID" id="104763640"/>
<reference evidence="2" key="2">
    <citation type="submission" date="2025-08" db="UniProtKB">
        <authorList>
            <consortium name="RefSeq"/>
        </authorList>
    </citation>
    <scope>IDENTIFICATION</scope>
    <source>
        <tissue evidence="2">Leaf</tissue>
    </source>
</reference>
<evidence type="ECO:0000313" key="1">
    <source>
        <dbReference type="Proteomes" id="UP000694864"/>
    </source>
</evidence>
<keyword evidence="1" id="KW-1185">Reference proteome</keyword>
<dbReference type="Pfam" id="PF04827">
    <property type="entry name" value="Plant_tran"/>
    <property type="match status" value="2"/>
</dbReference>
<evidence type="ECO:0000313" key="2">
    <source>
        <dbReference type="RefSeq" id="XP_010485291.1"/>
    </source>
</evidence>
<accession>A0ABM0XFL9</accession>
<dbReference type="Proteomes" id="UP000694864">
    <property type="component" value="Chromosome 18"/>
</dbReference>
<protein>
    <submittedName>
        <fullName evidence="2">Uncharacterized protein LOC104763640</fullName>
    </submittedName>
</protein>
<dbReference type="PANTHER" id="PTHR47150">
    <property type="entry name" value="OS12G0169200 PROTEIN"/>
    <property type="match status" value="1"/>
</dbReference>
<gene>
    <name evidence="2" type="primary">LOC104763640</name>
</gene>
<dbReference type="PANTHER" id="PTHR47150:SF5">
    <property type="entry name" value="OS07G0546750 PROTEIN"/>
    <property type="match status" value="1"/>
</dbReference>
<reference evidence="1" key="1">
    <citation type="journal article" date="2014" name="Nat. Commun.">
        <title>The emerging biofuel crop Camelina sativa retains a highly undifferentiated hexaploid genome structure.</title>
        <authorList>
            <person name="Kagale S."/>
            <person name="Koh C."/>
            <person name="Nixon J."/>
            <person name="Bollina V."/>
            <person name="Clarke W.E."/>
            <person name="Tuteja R."/>
            <person name="Spillane C."/>
            <person name="Robinson S.J."/>
            <person name="Links M.G."/>
            <person name="Clarke C."/>
            <person name="Higgins E.E."/>
            <person name="Huebert T."/>
            <person name="Sharpe A.G."/>
            <person name="Parkin I.A."/>
        </authorList>
    </citation>
    <scope>NUCLEOTIDE SEQUENCE [LARGE SCALE GENOMIC DNA]</scope>
    <source>
        <strain evidence="1">cv. DH55</strain>
    </source>
</reference>
<name>A0ABM0XFL9_CAMSA</name>
<dbReference type="InterPro" id="IPR006912">
    <property type="entry name" value="Harbinger_derived_prot"/>
</dbReference>
<proteinExistence type="predicted"/>
<dbReference type="RefSeq" id="XP_010485291.1">
    <property type="nucleotide sequence ID" value="XM_010486989.1"/>
</dbReference>
<sequence>MGLFMRIVERLSTAFPFFQQRRDATGRFDLSTLQKITAAIGIMAYGCPADAVDEYLRLAPSTTLSCLEHFVEGINDLFGDEYLKRPTPEDLQRLLDIGEFRGFPGMIGSIDYVERAFGVLQARFAIVRNPALFWDKAKIGKIMRACIILHNMIVEDERDGYSGYTEFNVLEFSQEQSDRTSQVDATYSVELSNLADMMITRNDIRDRKRHQRLKADLVENIWQNFGTSQDYN</sequence>